<organism evidence="1 2">
    <name type="scientific">Rotaria sordida</name>
    <dbReference type="NCBI Taxonomy" id="392033"/>
    <lineage>
        <taxon>Eukaryota</taxon>
        <taxon>Metazoa</taxon>
        <taxon>Spiralia</taxon>
        <taxon>Gnathifera</taxon>
        <taxon>Rotifera</taxon>
        <taxon>Eurotatoria</taxon>
        <taxon>Bdelloidea</taxon>
        <taxon>Philodinida</taxon>
        <taxon>Philodinidae</taxon>
        <taxon>Rotaria</taxon>
    </lineage>
</organism>
<proteinExistence type="predicted"/>
<gene>
    <name evidence="1" type="ORF">JBS370_LOCUS30251</name>
</gene>
<sequence length="47" mass="5764">STRKHEDDLKWMNRYVDHFKDNLIKKYLNKIKRLQEKTTNTGTKQQA</sequence>
<dbReference type="Proteomes" id="UP000663836">
    <property type="component" value="Unassembled WGS sequence"/>
</dbReference>
<accession>A0A819TCZ6</accession>
<comment type="caution">
    <text evidence="1">The sequence shown here is derived from an EMBL/GenBank/DDBJ whole genome shotgun (WGS) entry which is preliminary data.</text>
</comment>
<dbReference type="EMBL" id="CAJOBD010006872">
    <property type="protein sequence ID" value="CAF4072756.1"/>
    <property type="molecule type" value="Genomic_DNA"/>
</dbReference>
<protein>
    <submittedName>
        <fullName evidence="1">Uncharacterized protein</fullName>
    </submittedName>
</protein>
<feature type="non-terminal residue" evidence="1">
    <location>
        <position position="1"/>
    </location>
</feature>
<name>A0A819TCZ6_9BILA</name>
<evidence type="ECO:0000313" key="2">
    <source>
        <dbReference type="Proteomes" id="UP000663836"/>
    </source>
</evidence>
<evidence type="ECO:0000313" key="1">
    <source>
        <dbReference type="EMBL" id="CAF4072756.1"/>
    </source>
</evidence>
<dbReference type="AlphaFoldDB" id="A0A819TCZ6"/>
<reference evidence="1" key="1">
    <citation type="submission" date="2021-02" db="EMBL/GenBank/DDBJ databases">
        <authorList>
            <person name="Nowell W R."/>
        </authorList>
    </citation>
    <scope>NUCLEOTIDE SEQUENCE</scope>
</reference>